<reference evidence="1 2" key="1">
    <citation type="submission" date="2023-08" db="EMBL/GenBank/DDBJ databases">
        <authorList>
            <person name="Park J.-S."/>
        </authorList>
    </citation>
    <scope>NUCLEOTIDE SEQUENCE [LARGE SCALE GENOMIC DNA]</scope>
    <source>
        <strain evidence="1 2">2205SS18-9</strain>
    </source>
</reference>
<dbReference type="RefSeq" id="WP_305991156.1">
    <property type="nucleotide sequence ID" value="NZ_JAVAMP010000002.1"/>
</dbReference>
<evidence type="ECO:0000313" key="2">
    <source>
        <dbReference type="Proteomes" id="UP001231941"/>
    </source>
</evidence>
<accession>A0ABT9IX07</accession>
<dbReference type="EMBL" id="JAVAMP010000002">
    <property type="protein sequence ID" value="MDP5273858.1"/>
    <property type="molecule type" value="Genomic_DNA"/>
</dbReference>
<evidence type="ECO:0008006" key="3">
    <source>
        <dbReference type="Google" id="ProtNLM"/>
    </source>
</evidence>
<dbReference type="Proteomes" id="UP001231941">
    <property type="component" value="Unassembled WGS sequence"/>
</dbReference>
<gene>
    <name evidence="1" type="ORF">Q5Y73_07060</name>
</gene>
<organism evidence="1 2">
    <name type="scientific">Chengkuizengella axinellae</name>
    <dbReference type="NCBI Taxonomy" id="3064388"/>
    <lineage>
        <taxon>Bacteria</taxon>
        <taxon>Bacillati</taxon>
        <taxon>Bacillota</taxon>
        <taxon>Bacilli</taxon>
        <taxon>Bacillales</taxon>
        <taxon>Paenibacillaceae</taxon>
        <taxon>Chengkuizengella</taxon>
    </lineage>
</organism>
<proteinExistence type="predicted"/>
<comment type="caution">
    <text evidence="1">The sequence shown here is derived from an EMBL/GenBank/DDBJ whole genome shotgun (WGS) entry which is preliminary data.</text>
</comment>
<sequence length="71" mass="8366">MLGIWEVPEDREVSKRHFAFGVELDDLKNSIKWLKGKGIEVKKAFREKEPIEPFDKILYLSEWDELTNDSA</sequence>
<name>A0ABT9IX07_9BACL</name>
<keyword evidence="2" id="KW-1185">Reference proteome</keyword>
<protein>
    <recommendedName>
        <fullName evidence="3">VOC domain-containing protein</fullName>
    </recommendedName>
</protein>
<evidence type="ECO:0000313" key="1">
    <source>
        <dbReference type="EMBL" id="MDP5273858.1"/>
    </source>
</evidence>